<dbReference type="GO" id="GO:0016020">
    <property type="term" value="C:membrane"/>
    <property type="evidence" value="ECO:0007669"/>
    <property type="project" value="UniProtKB-SubCell"/>
</dbReference>
<dbReference type="Pfam" id="PF01066">
    <property type="entry name" value="CDP-OH_P_transf"/>
    <property type="match status" value="1"/>
</dbReference>
<feature type="transmembrane region" description="Helical" evidence="11">
    <location>
        <begin position="44"/>
        <end position="63"/>
    </location>
</feature>
<evidence type="ECO:0000256" key="5">
    <source>
        <dbReference type="ARBA" id="ARBA00022692"/>
    </source>
</evidence>
<keyword evidence="6 11" id="KW-1133">Transmembrane helix</keyword>
<accession>A0A6J6SQG9</accession>
<sequence length="198" mass="21465">MTDSPTERSFGPSALLTPANAITIARLLLAPVAFVMIVRQESSWALFVLWVVITTTDSLDGYLARKQGTTRSGAFLDPLADKVLALGGLWAMVLAGRFWWLPVVLITLREVVISLFRSYWGRKGFAVQASKIAKLKTFLQFNAVAWVALPLTTDIRWIGNGFLWAGVAVAWISAAQYITAGSRSTSTMDAPAKGDSAG</sequence>
<dbReference type="PROSITE" id="PS00379">
    <property type="entry name" value="CDP_ALCOHOL_P_TRANSF"/>
    <property type="match status" value="1"/>
</dbReference>
<evidence type="ECO:0000256" key="11">
    <source>
        <dbReference type="SAM" id="Phobius"/>
    </source>
</evidence>
<evidence type="ECO:0000256" key="4">
    <source>
        <dbReference type="ARBA" id="ARBA00022679"/>
    </source>
</evidence>
<dbReference type="PANTHER" id="PTHR14269">
    <property type="entry name" value="CDP-DIACYLGLYCEROL--GLYCEROL-3-PHOSPHATE 3-PHOSPHATIDYLTRANSFERASE-RELATED"/>
    <property type="match status" value="1"/>
</dbReference>
<dbReference type="InterPro" id="IPR050324">
    <property type="entry name" value="CDP-alcohol_PTase-I"/>
</dbReference>
<dbReference type="InterPro" id="IPR000462">
    <property type="entry name" value="CDP-OH_P_trans"/>
</dbReference>
<evidence type="ECO:0000256" key="8">
    <source>
        <dbReference type="ARBA" id="ARBA00023136"/>
    </source>
</evidence>
<dbReference type="GO" id="GO:0046474">
    <property type="term" value="P:glycerophospholipid biosynthetic process"/>
    <property type="evidence" value="ECO:0007669"/>
    <property type="project" value="TreeGrafter"/>
</dbReference>
<reference evidence="12" key="1">
    <citation type="submission" date="2020-05" db="EMBL/GenBank/DDBJ databases">
        <authorList>
            <person name="Chiriac C."/>
            <person name="Salcher M."/>
            <person name="Ghai R."/>
            <person name="Kavagutti S V."/>
        </authorList>
    </citation>
    <scope>NUCLEOTIDE SEQUENCE</scope>
</reference>
<evidence type="ECO:0000256" key="9">
    <source>
        <dbReference type="ARBA" id="ARBA00023209"/>
    </source>
</evidence>
<proteinExistence type="inferred from homology"/>
<evidence type="ECO:0000256" key="7">
    <source>
        <dbReference type="ARBA" id="ARBA00023098"/>
    </source>
</evidence>
<dbReference type="EMBL" id="CAEZYU010000027">
    <property type="protein sequence ID" value="CAB4737286.1"/>
    <property type="molecule type" value="Genomic_DNA"/>
</dbReference>
<keyword evidence="5 11" id="KW-0812">Transmembrane</keyword>
<dbReference type="InterPro" id="IPR048254">
    <property type="entry name" value="CDP_ALCOHOL_P_TRANSF_CS"/>
</dbReference>
<feature type="transmembrane region" description="Helical" evidence="11">
    <location>
        <begin position="21"/>
        <end position="38"/>
    </location>
</feature>
<dbReference type="PIRSF" id="PIRSF000847">
    <property type="entry name" value="Phos_ph_gly_syn"/>
    <property type="match status" value="1"/>
</dbReference>
<evidence type="ECO:0000256" key="10">
    <source>
        <dbReference type="ARBA" id="ARBA00023264"/>
    </source>
</evidence>
<evidence type="ECO:0000313" key="12">
    <source>
        <dbReference type="EMBL" id="CAB4737286.1"/>
    </source>
</evidence>
<evidence type="ECO:0000256" key="2">
    <source>
        <dbReference type="ARBA" id="ARBA00010441"/>
    </source>
</evidence>
<keyword evidence="9" id="KW-0594">Phospholipid biosynthesis</keyword>
<evidence type="ECO:0000256" key="1">
    <source>
        <dbReference type="ARBA" id="ARBA00004141"/>
    </source>
</evidence>
<dbReference type="Gene3D" id="1.20.120.1760">
    <property type="match status" value="1"/>
</dbReference>
<evidence type="ECO:0000256" key="3">
    <source>
        <dbReference type="ARBA" id="ARBA00022516"/>
    </source>
</evidence>
<keyword evidence="7" id="KW-0443">Lipid metabolism</keyword>
<dbReference type="GO" id="GO:0008444">
    <property type="term" value="F:CDP-diacylglycerol-glycerol-3-phosphate 3-phosphatidyltransferase activity"/>
    <property type="evidence" value="ECO:0007669"/>
    <property type="project" value="InterPro"/>
</dbReference>
<evidence type="ECO:0000256" key="6">
    <source>
        <dbReference type="ARBA" id="ARBA00022989"/>
    </source>
</evidence>
<organism evidence="12">
    <name type="scientific">freshwater metagenome</name>
    <dbReference type="NCBI Taxonomy" id="449393"/>
    <lineage>
        <taxon>unclassified sequences</taxon>
        <taxon>metagenomes</taxon>
        <taxon>ecological metagenomes</taxon>
    </lineage>
</organism>
<name>A0A6J6SQG9_9ZZZZ</name>
<comment type="subcellular location">
    <subcellularLocation>
        <location evidence="1">Membrane</location>
        <topology evidence="1">Multi-pass membrane protein</topology>
    </subcellularLocation>
</comment>
<dbReference type="PANTHER" id="PTHR14269:SF62">
    <property type="entry name" value="CDP-DIACYLGLYCEROL--GLYCEROL-3-PHOSPHATE 3-PHOSPHATIDYLTRANSFERASE 1, CHLOROPLASTIC"/>
    <property type="match status" value="1"/>
</dbReference>
<keyword evidence="8 11" id="KW-0472">Membrane</keyword>
<feature type="transmembrane region" description="Helical" evidence="11">
    <location>
        <begin position="157"/>
        <end position="178"/>
    </location>
</feature>
<keyword evidence="10" id="KW-1208">Phospholipid metabolism</keyword>
<gene>
    <name evidence="12" type="ORF">UFOPK2766_00783</name>
</gene>
<keyword evidence="4" id="KW-0808">Transferase</keyword>
<keyword evidence="3" id="KW-0444">Lipid biosynthesis</keyword>
<dbReference type="AlphaFoldDB" id="A0A6J6SQG9"/>
<dbReference type="InterPro" id="IPR004570">
    <property type="entry name" value="Phosphatidylglycerol_P_synth"/>
</dbReference>
<protein>
    <submittedName>
        <fullName evidence="12">Unannotated protein</fullName>
    </submittedName>
</protein>
<dbReference type="InterPro" id="IPR043130">
    <property type="entry name" value="CDP-OH_PTrfase_TM_dom"/>
</dbReference>
<comment type="similarity">
    <text evidence="2">Belongs to the CDP-alcohol phosphatidyltransferase class-I family.</text>
</comment>